<dbReference type="Pfam" id="PF06144">
    <property type="entry name" value="DNA_pol3_delta"/>
    <property type="match status" value="1"/>
</dbReference>
<gene>
    <name evidence="11" type="primary">holA</name>
    <name evidence="11" type="ORF">M9R32_02635</name>
</gene>
<dbReference type="Gene3D" id="3.40.50.300">
    <property type="entry name" value="P-loop containing nucleotide triphosphate hydrolases"/>
    <property type="match status" value="1"/>
</dbReference>
<dbReference type="GO" id="GO:0009360">
    <property type="term" value="C:DNA polymerase III complex"/>
    <property type="evidence" value="ECO:0007669"/>
    <property type="project" value="InterPro"/>
</dbReference>
<keyword evidence="12" id="KW-1185">Reference proteome</keyword>
<dbReference type="InterPro" id="IPR048466">
    <property type="entry name" value="DNA_pol3_delta-like_C"/>
</dbReference>
<proteinExistence type="inferred from homology"/>
<feature type="domain" description="DNA polymerase III delta subunit-like C-terminal" evidence="10">
    <location>
        <begin position="215"/>
        <end position="334"/>
    </location>
</feature>
<evidence type="ECO:0000313" key="11">
    <source>
        <dbReference type="EMBL" id="MCZ8536089.1"/>
    </source>
</evidence>
<dbReference type="SUPFAM" id="SSF48019">
    <property type="entry name" value="post-AAA+ oligomerization domain-like"/>
    <property type="match status" value="1"/>
</dbReference>
<keyword evidence="3 11" id="KW-0808">Transferase</keyword>
<dbReference type="PANTHER" id="PTHR34388:SF1">
    <property type="entry name" value="DNA POLYMERASE III SUBUNIT DELTA"/>
    <property type="match status" value="1"/>
</dbReference>
<keyword evidence="6" id="KW-0239">DNA-directed DNA polymerase</keyword>
<dbReference type="InterPro" id="IPR008921">
    <property type="entry name" value="DNA_pol3_clamp-load_cplx_C"/>
</dbReference>
<evidence type="ECO:0000256" key="4">
    <source>
        <dbReference type="ARBA" id="ARBA00022695"/>
    </source>
</evidence>
<dbReference type="Proteomes" id="UP001152173">
    <property type="component" value="Unassembled WGS sequence"/>
</dbReference>
<dbReference type="SUPFAM" id="SSF52540">
    <property type="entry name" value="P-loop containing nucleoside triphosphate hydrolases"/>
    <property type="match status" value="1"/>
</dbReference>
<keyword evidence="5" id="KW-0235">DNA replication</keyword>
<feature type="domain" description="DNA polymerase III delta N-terminal" evidence="9">
    <location>
        <begin position="18"/>
        <end position="143"/>
    </location>
</feature>
<evidence type="ECO:0000259" key="9">
    <source>
        <dbReference type="Pfam" id="PF06144"/>
    </source>
</evidence>
<comment type="caution">
    <text evidence="11">The sequence shown here is derived from an EMBL/GenBank/DDBJ whole genome shotgun (WGS) entry which is preliminary data.</text>
</comment>
<evidence type="ECO:0000256" key="8">
    <source>
        <dbReference type="ARBA" id="ARBA00049244"/>
    </source>
</evidence>
<accession>A0A9X3LEW9</accession>
<reference evidence="11" key="1">
    <citation type="submission" date="2022-05" db="EMBL/GenBank/DDBJ databases">
        <authorList>
            <person name="Colautti A."/>
            <person name="Iacumin L."/>
        </authorList>
    </citation>
    <scope>NUCLEOTIDE SEQUENCE</scope>
    <source>
        <strain evidence="11">SK 55</strain>
    </source>
</reference>
<protein>
    <recommendedName>
        <fullName evidence="2">DNA polymerase III subunit delta</fullName>
        <ecNumber evidence="1">2.7.7.7</ecNumber>
    </recommendedName>
</protein>
<dbReference type="NCBIfam" id="TIGR01128">
    <property type="entry name" value="holA"/>
    <property type="match status" value="1"/>
</dbReference>
<dbReference type="GO" id="GO:0006261">
    <property type="term" value="P:DNA-templated DNA replication"/>
    <property type="evidence" value="ECO:0007669"/>
    <property type="project" value="TreeGrafter"/>
</dbReference>
<sequence length="336" mass="38741">MFSSIWKKIQNGEFSPIYLLVGTEHYFFDETIRRLKESLNQAGETDVLVFDLDEVPVQHVIEEADTIPFFTDRKLIIAKNASFLKATEKGKEKIDHDLKAFENWVQHPSETAITVFIAPYEKLDERKKVTKLMKDKALLLEAKPLEGNDLTVWVQSIVSKEHKSMTADAIARLIETVGQDLVQLQSELHKMATYIGEEPEITKDVVELLMTRTLEQDAFQLLNAYLRGDTSTALSVYHDLLRQKEEPIMLTALLASQIRLMSNVRYLQKKGYHAQAIAKQLKVNPYRVKLIVESRQQVGEERLLEVLHRLASADYQLKTSSGRRERILELFLMNRL</sequence>
<dbReference type="RefSeq" id="WP_269925200.1">
    <property type="nucleotide sequence ID" value="NZ_JAMKBJ010000002.1"/>
</dbReference>
<evidence type="ECO:0000256" key="7">
    <source>
        <dbReference type="ARBA" id="ARBA00034754"/>
    </source>
</evidence>
<evidence type="ECO:0000256" key="3">
    <source>
        <dbReference type="ARBA" id="ARBA00022679"/>
    </source>
</evidence>
<evidence type="ECO:0000256" key="1">
    <source>
        <dbReference type="ARBA" id="ARBA00012417"/>
    </source>
</evidence>
<dbReference type="EMBL" id="JAMKBJ010000002">
    <property type="protein sequence ID" value="MCZ8536089.1"/>
    <property type="molecule type" value="Genomic_DNA"/>
</dbReference>
<dbReference type="PANTHER" id="PTHR34388">
    <property type="entry name" value="DNA POLYMERASE III SUBUNIT DELTA"/>
    <property type="match status" value="1"/>
</dbReference>
<dbReference type="Pfam" id="PF21694">
    <property type="entry name" value="DNA_pol3_delta_C"/>
    <property type="match status" value="1"/>
</dbReference>
<dbReference type="AlphaFoldDB" id="A0A9X3LEW9"/>
<organism evidence="11 12">
    <name type="scientific">Paenisporosarcina quisquiliarum</name>
    <dbReference type="NCBI Taxonomy" id="365346"/>
    <lineage>
        <taxon>Bacteria</taxon>
        <taxon>Bacillati</taxon>
        <taxon>Bacillota</taxon>
        <taxon>Bacilli</taxon>
        <taxon>Bacillales</taxon>
        <taxon>Caryophanaceae</taxon>
        <taxon>Paenisporosarcina</taxon>
    </lineage>
</organism>
<comment type="similarity">
    <text evidence="7">Belongs to the DNA polymerase HolA subunit family.</text>
</comment>
<dbReference type="Gene3D" id="1.10.8.60">
    <property type="match status" value="1"/>
</dbReference>
<dbReference type="Gene3D" id="1.20.272.10">
    <property type="match status" value="1"/>
</dbReference>
<dbReference type="EC" id="2.7.7.7" evidence="1"/>
<evidence type="ECO:0000313" key="12">
    <source>
        <dbReference type="Proteomes" id="UP001152173"/>
    </source>
</evidence>
<evidence type="ECO:0000259" key="10">
    <source>
        <dbReference type="Pfam" id="PF21694"/>
    </source>
</evidence>
<dbReference type="InterPro" id="IPR027417">
    <property type="entry name" value="P-loop_NTPase"/>
</dbReference>
<name>A0A9X3LEW9_9BACL</name>
<evidence type="ECO:0000256" key="2">
    <source>
        <dbReference type="ARBA" id="ARBA00017703"/>
    </source>
</evidence>
<evidence type="ECO:0000256" key="5">
    <source>
        <dbReference type="ARBA" id="ARBA00022705"/>
    </source>
</evidence>
<dbReference type="GO" id="GO:0003677">
    <property type="term" value="F:DNA binding"/>
    <property type="evidence" value="ECO:0007669"/>
    <property type="project" value="InterPro"/>
</dbReference>
<dbReference type="InterPro" id="IPR005790">
    <property type="entry name" value="DNA_polIII_delta"/>
</dbReference>
<dbReference type="GO" id="GO:0003887">
    <property type="term" value="F:DNA-directed DNA polymerase activity"/>
    <property type="evidence" value="ECO:0007669"/>
    <property type="project" value="UniProtKB-KW"/>
</dbReference>
<evidence type="ECO:0000256" key="6">
    <source>
        <dbReference type="ARBA" id="ARBA00022932"/>
    </source>
</evidence>
<comment type="catalytic activity">
    <reaction evidence="8">
        <text>DNA(n) + a 2'-deoxyribonucleoside 5'-triphosphate = DNA(n+1) + diphosphate</text>
        <dbReference type="Rhea" id="RHEA:22508"/>
        <dbReference type="Rhea" id="RHEA-COMP:17339"/>
        <dbReference type="Rhea" id="RHEA-COMP:17340"/>
        <dbReference type="ChEBI" id="CHEBI:33019"/>
        <dbReference type="ChEBI" id="CHEBI:61560"/>
        <dbReference type="ChEBI" id="CHEBI:173112"/>
        <dbReference type="EC" id="2.7.7.7"/>
    </reaction>
</comment>
<dbReference type="InterPro" id="IPR010372">
    <property type="entry name" value="DNA_pol3_delta_N"/>
</dbReference>
<keyword evidence="4 11" id="KW-0548">Nucleotidyltransferase</keyword>